<keyword evidence="6" id="KW-1185">Reference proteome</keyword>
<feature type="domain" description="6-phosphogluconate dehydrogenase NADP-binding" evidence="3">
    <location>
        <begin position="3"/>
        <end position="118"/>
    </location>
</feature>
<evidence type="ECO:0000256" key="1">
    <source>
        <dbReference type="ARBA" id="ARBA00009080"/>
    </source>
</evidence>
<sequence length="260" mass="26913">MKCAVIGLGEVGSRYARALRDADHDVIGFDPAVSTSSDGLTIASTLGDAVDGTEMVLIMTGASAAPRIAADAAPRLSPGCIYADFTSASPKVMSEVGDIVSATGARFCDVAVLGPVSVHGPSVPVMLAGPGAEAVATVLLDFGGEVEVLEDAQPGEAMAHKLLRSIFMKGLASIICEAVDASEAAGLTKWTRQQIANQLAGDGQAVIDRFLVGSRTHAVRRAQEMRDTATYLNDLGVPNTMSAASAQYLGDLSQRVVRHE</sequence>
<dbReference type="SUPFAM" id="SSF51735">
    <property type="entry name" value="NAD(P)-binding Rossmann-fold domains"/>
    <property type="match status" value="1"/>
</dbReference>
<dbReference type="InterPro" id="IPR006115">
    <property type="entry name" value="6PGDH_NADP-bd"/>
</dbReference>
<dbReference type="SUPFAM" id="SSF48179">
    <property type="entry name" value="6-phosphogluconate dehydrogenase C-terminal domain-like"/>
    <property type="match status" value="1"/>
</dbReference>
<dbReference type="InterPro" id="IPR008927">
    <property type="entry name" value="6-PGluconate_DH-like_C_sf"/>
</dbReference>
<gene>
    <name evidence="5" type="ORF">HCR76_15700</name>
</gene>
<comment type="similarity">
    <text evidence="1">Belongs to the HIBADH-related family.</text>
</comment>
<proteinExistence type="inferred from homology"/>
<protein>
    <submittedName>
        <fullName evidence="5">NAD(P)-dependent oxidoreductase</fullName>
    </submittedName>
</protein>
<dbReference type="Proteomes" id="UP000662814">
    <property type="component" value="Chromosome"/>
</dbReference>
<dbReference type="InterPro" id="IPR036291">
    <property type="entry name" value="NAD(P)-bd_dom_sf"/>
</dbReference>
<dbReference type="RefSeq" id="WP_166987141.1">
    <property type="nucleotide sequence ID" value="NZ_CP061169.1"/>
</dbReference>
<dbReference type="EMBL" id="CP061169">
    <property type="protein sequence ID" value="QPZ38209.1"/>
    <property type="molecule type" value="Genomic_DNA"/>
</dbReference>
<dbReference type="Gene3D" id="1.10.1040.10">
    <property type="entry name" value="N-(1-d-carboxylethyl)-l-norvaline Dehydrogenase, domain 2"/>
    <property type="match status" value="1"/>
</dbReference>
<dbReference type="InterPro" id="IPR050812">
    <property type="entry name" value="Preph/Arog_dehydrog"/>
</dbReference>
<dbReference type="PANTHER" id="PTHR21363:SF0">
    <property type="entry name" value="PREPHENATE DEHYDROGENASE [NADP(+)]"/>
    <property type="match status" value="1"/>
</dbReference>
<dbReference type="PANTHER" id="PTHR21363">
    <property type="entry name" value="PREPHENATE DEHYDROGENASE"/>
    <property type="match status" value="1"/>
</dbReference>
<reference evidence="5 6" key="1">
    <citation type="submission" date="2020-12" db="EMBL/GenBank/DDBJ databases">
        <title>Microbacterium sp. HY060.</title>
        <authorList>
            <person name="Zhou J."/>
        </authorList>
    </citation>
    <scope>NUCLEOTIDE SEQUENCE [LARGE SCALE GENOMIC DNA]</scope>
    <source>
        <strain evidence="5 6">HY60</strain>
    </source>
</reference>
<name>A0ABX6YHX8_9MICO</name>
<evidence type="ECO:0000256" key="2">
    <source>
        <dbReference type="ARBA" id="ARBA00023002"/>
    </source>
</evidence>
<dbReference type="PIRSF" id="PIRSF000103">
    <property type="entry name" value="HIBADH"/>
    <property type="match status" value="1"/>
</dbReference>
<evidence type="ECO:0000313" key="6">
    <source>
        <dbReference type="Proteomes" id="UP000662814"/>
    </source>
</evidence>
<dbReference type="InterPro" id="IPR015814">
    <property type="entry name" value="Pgluconate_DH_NAD-bd_C"/>
</dbReference>
<feature type="domain" description="Phosphogluconate dehydrogenase NAD-binding putative C-terminal" evidence="4">
    <location>
        <begin position="183"/>
        <end position="248"/>
    </location>
</feature>
<dbReference type="InterPro" id="IPR015815">
    <property type="entry name" value="HIBADH-related"/>
</dbReference>
<accession>A0ABX6YHX8</accession>
<dbReference type="Pfam" id="PF03446">
    <property type="entry name" value="NAD_binding_2"/>
    <property type="match status" value="1"/>
</dbReference>
<keyword evidence="2" id="KW-0560">Oxidoreductase</keyword>
<dbReference type="InterPro" id="IPR013328">
    <property type="entry name" value="6PGD_dom2"/>
</dbReference>
<evidence type="ECO:0000313" key="5">
    <source>
        <dbReference type="EMBL" id="QPZ38209.1"/>
    </source>
</evidence>
<evidence type="ECO:0000259" key="3">
    <source>
        <dbReference type="Pfam" id="PF03446"/>
    </source>
</evidence>
<evidence type="ECO:0000259" key="4">
    <source>
        <dbReference type="Pfam" id="PF09130"/>
    </source>
</evidence>
<dbReference type="Gene3D" id="3.40.50.720">
    <property type="entry name" value="NAD(P)-binding Rossmann-like Domain"/>
    <property type="match status" value="1"/>
</dbReference>
<dbReference type="Pfam" id="PF09130">
    <property type="entry name" value="DUF1932"/>
    <property type="match status" value="1"/>
</dbReference>
<organism evidence="5 6">
    <name type="scientific">Paramicrobacterium chengjingii</name>
    <dbReference type="NCBI Taxonomy" id="2769067"/>
    <lineage>
        <taxon>Bacteria</taxon>
        <taxon>Bacillati</taxon>
        <taxon>Actinomycetota</taxon>
        <taxon>Actinomycetes</taxon>
        <taxon>Micrococcales</taxon>
        <taxon>Microbacteriaceae</taxon>
        <taxon>Paramicrobacterium</taxon>
    </lineage>
</organism>